<dbReference type="RefSeq" id="WP_002696644.1">
    <property type="nucleotide sequence ID" value="NZ_AAWS01000012.1"/>
</dbReference>
<keyword evidence="2" id="KW-1185">Reference proteome</keyword>
<accession>A1ZK59</accession>
<gene>
    <name evidence="1" type="ORF">M23134_02276</name>
</gene>
<dbReference type="OrthoDB" id="6288432at2"/>
<evidence type="ECO:0000313" key="2">
    <source>
        <dbReference type="Proteomes" id="UP000004095"/>
    </source>
</evidence>
<evidence type="ECO:0000313" key="1">
    <source>
        <dbReference type="EMBL" id="EAY29085.1"/>
    </source>
</evidence>
<organism evidence="1 2">
    <name type="scientific">Microscilla marina ATCC 23134</name>
    <dbReference type="NCBI Taxonomy" id="313606"/>
    <lineage>
        <taxon>Bacteria</taxon>
        <taxon>Pseudomonadati</taxon>
        <taxon>Bacteroidota</taxon>
        <taxon>Cytophagia</taxon>
        <taxon>Cytophagales</taxon>
        <taxon>Microscillaceae</taxon>
        <taxon>Microscilla</taxon>
    </lineage>
</organism>
<proteinExistence type="predicted"/>
<reference evidence="1 2" key="1">
    <citation type="submission" date="2007-01" db="EMBL/GenBank/DDBJ databases">
        <authorList>
            <person name="Haygood M."/>
            <person name="Podell S."/>
            <person name="Anderson C."/>
            <person name="Hopkinson B."/>
            <person name="Roe K."/>
            <person name="Barbeau K."/>
            <person name="Gaasterland T."/>
            <person name="Ferriera S."/>
            <person name="Johnson J."/>
            <person name="Kravitz S."/>
            <person name="Beeson K."/>
            <person name="Sutton G."/>
            <person name="Rogers Y.-H."/>
            <person name="Friedman R."/>
            <person name="Frazier M."/>
            <person name="Venter J.C."/>
        </authorList>
    </citation>
    <scope>NUCLEOTIDE SEQUENCE [LARGE SCALE GENOMIC DNA]</scope>
    <source>
        <strain evidence="1 2">ATCC 23134</strain>
    </source>
</reference>
<dbReference type="EMBL" id="AAWS01000012">
    <property type="protein sequence ID" value="EAY29085.1"/>
    <property type="molecule type" value="Genomic_DNA"/>
</dbReference>
<dbReference type="Proteomes" id="UP000004095">
    <property type="component" value="Unassembled WGS sequence"/>
</dbReference>
<dbReference type="AlphaFoldDB" id="A1ZK59"/>
<comment type="caution">
    <text evidence="1">The sequence shown here is derived from an EMBL/GenBank/DDBJ whole genome shotgun (WGS) entry which is preliminary data.</text>
</comment>
<name>A1ZK59_MICM2</name>
<sequence>MCFVSFQEGGYHRAPNFDQALPEDEIGVERAIALDDVRFELAQLEASP</sequence>
<protein>
    <submittedName>
        <fullName evidence="1">Uncharacterized protein</fullName>
    </submittedName>
</protein>